<evidence type="ECO:0000256" key="3">
    <source>
        <dbReference type="ARBA" id="ARBA00022448"/>
    </source>
</evidence>
<comment type="similarity">
    <text evidence="2">Belongs to the YajC family.</text>
</comment>
<evidence type="ECO:0000256" key="9">
    <source>
        <dbReference type="ARBA" id="ARBA00023136"/>
    </source>
</evidence>
<keyword evidence="8" id="KW-0811">Translocation</keyword>
<proteinExistence type="inferred from homology"/>
<keyword evidence="5 11" id="KW-0812">Transmembrane</keyword>
<evidence type="ECO:0000256" key="4">
    <source>
        <dbReference type="ARBA" id="ARBA00022475"/>
    </source>
</evidence>
<feature type="transmembrane region" description="Helical" evidence="11">
    <location>
        <begin position="20"/>
        <end position="39"/>
    </location>
</feature>
<dbReference type="GO" id="GO:0015031">
    <property type="term" value="P:protein transport"/>
    <property type="evidence" value="ECO:0007669"/>
    <property type="project" value="UniProtKB-KW"/>
</dbReference>
<keyword evidence="4" id="KW-1003">Cell membrane</keyword>
<evidence type="ECO:0000256" key="8">
    <source>
        <dbReference type="ARBA" id="ARBA00023010"/>
    </source>
</evidence>
<keyword evidence="3" id="KW-0813">Transport</keyword>
<dbReference type="InterPro" id="IPR003849">
    <property type="entry name" value="Preprotein_translocase_YajC"/>
</dbReference>
<dbReference type="STRING" id="71999.KPaMU14_05545"/>
<accession>M2XZ41</accession>
<keyword evidence="6" id="KW-0653">Protein transport</keyword>
<feature type="compositionally biased region" description="Low complexity" evidence="10">
    <location>
        <begin position="110"/>
        <end position="125"/>
    </location>
</feature>
<reference evidence="12 13" key="1">
    <citation type="journal article" date="2014" name="Genome Announc.">
        <title>Draft Genome Sequence of Kocuria palustris PEL.</title>
        <authorList>
            <person name="Sharma G."/>
            <person name="Khatri I."/>
            <person name="Subramanian S."/>
        </authorList>
    </citation>
    <scope>NUCLEOTIDE SEQUENCE [LARGE SCALE GENOMIC DNA]</scope>
    <source>
        <strain evidence="12 13">PEL</strain>
    </source>
</reference>
<dbReference type="EMBL" id="ANHZ02000001">
    <property type="protein sequence ID" value="EME37963.1"/>
    <property type="molecule type" value="Genomic_DNA"/>
</dbReference>
<evidence type="ECO:0000313" key="12">
    <source>
        <dbReference type="EMBL" id="EME37963.1"/>
    </source>
</evidence>
<organism evidence="12 13">
    <name type="scientific">Kocuria palustris PEL</name>
    <dbReference type="NCBI Taxonomy" id="1236550"/>
    <lineage>
        <taxon>Bacteria</taxon>
        <taxon>Bacillati</taxon>
        <taxon>Actinomycetota</taxon>
        <taxon>Actinomycetes</taxon>
        <taxon>Micrococcales</taxon>
        <taxon>Micrococcaceae</taxon>
        <taxon>Kocuria</taxon>
    </lineage>
</organism>
<keyword evidence="7 11" id="KW-1133">Transmembrane helix</keyword>
<gene>
    <name evidence="12" type="ORF">C884_00158</name>
</gene>
<dbReference type="RefSeq" id="WP_006213306.1">
    <property type="nucleotide sequence ID" value="NZ_ANHZ02000001.1"/>
</dbReference>
<evidence type="ECO:0000256" key="6">
    <source>
        <dbReference type="ARBA" id="ARBA00022927"/>
    </source>
</evidence>
<dbReference type="Proteomes" id="UP000009877">
    <property type="component" value="Unassembled WGS sequence"/>
</dbReference>
<feature type="compositionally biased region" description="Basic and acidic residues" evidence="10">
    <location>
        <begin position="136"/>
        <end position="147"/>
    </location>
</feature>
<dbReference type="PANTHER" id="PTHR33909">
    <property type="entry name" value="SEC TRANSLOCON ACCESSORY COMPLEX SUBUNIT YAJC"/>
    <property type="match status" value="1"/>
</dbReference>
<evidence type="ECO:0000256" key="1">
    <source>
        <dbReference type="ARBA" id="ARBA00004162"/>
    </source>
</evidence>
<comment type="subcellular location">
    <subcellularLocation>
        <location evidence="1">Cell membrane</location>
        <topology evidence="1">Single-pass membrane protein</topology>
    </subcellularLocation>
</comment>
<name>M2XZ41_9MICC</name>
<keyword evidence="9 11" id="KW-0472">Membrane</keyword>
<evidence type="ECO:0000256" key="10">
    <source>
        <dbReference type="SAM" id="MobiDB-lite"/>
    </source>
</evidence>
<feature type="region of interest" description="Disordered" evidence="10">
    <location>
        <begin position="106"/>
        <end position="147"/>
    </location>
</feature>
<dbReference type="Pfam" id="PF02699">
    <property type="entry name" value="YajC"/>
    <property type="match status" value="1"/>
</dbReference>
<protein>
    <submittedName>
        <fullName evidence="12">Preprotein translocase, YajC subunit</fullName>
    </submittedName>
</protein>
<dbReference type="PANTHER" id="PTHR33909:SF1">
    <property type="entry name" value="SEC TRANSLOCON ACCESSORY COMPLEX SUBUNIT YAJC"/>
    <property type="match status" value="1"/>
</dbReference>
<dbReference type="SMART" id="SM01323">
    <property type="entry name" value="YajC"/>
    <property type="match status" value="1"/>
</dbReference>
<sequence>MTPVVTESLSAAGAAGGGGSSMLLFGFMLLLIIGMFWFSSRTRKKQQEKLKSQQRAMEPGMEVMTSYGLYGRLVSKDEDAVKAVIEIAPGTQVTVHLQTLTNVVERDTPAAGGTDAAGSTAAGDASADETPAGDPTDPRDPGADSSR</sequence>
<evidence type="ECO:0000256" key="7">
    <source>
        <dbReference type="ARBA" id="ARBA00022989"/>
    </source>
</evidence>
<keyword evidence="13" id="KW-1185">Reference proteome</keyword>
<dbReference type="GeneID" id="93314829"/>
<dbReference type="GO" id="GO:0005886">
    <property type="term" value="C:plasma membrane"/>
    <property type="evidence" value="ECO:0007669"/>
    <property type="project" value="UniProtKB-SubCell"/>
</dbReference>
<evidence type="ECO:0000313" key="13">
    <source>
        <dbReference type="Proteomes" id="UP000009877"/>
    </source>
</evidence>
<dbReference type="AlphaFoldDB" id="M2XZ41"/>
<evidence type="ECO:0000256" key="2">
    <source>
        <dbReference type="ARBA" id="ARBA00006742"/>
    </source>
</evidence>
<evidence type="ECO:0000256" key="11">
    <source>
        <dbReference type="SAM" id="Phobius"/>
    </source>
</evidence>
<comment type="caution">
    <text evidence="12">The sequence shown here is derived from an EMBL/GenBank/DDBJ whole genome shotgun (WGS) entry which is preliminary data.</text>
</comment>
<evidence type="ECO:0000256" key="5">
    <source>
        <dbReference type="ARBA" id="ARBA00022692"/>
    </source>
</evidence>